<dbReference type="GO" id="GO:0016772">
    <property type="term" value="F:transferase activity, transferring phosphorus-containing groups"/>
    <property type="evidence" value="ECO:0007669"/>
    <property type="project" value="InterPro"/>
</dbReference>
<feature type="domain" description="PEP-utilising enzyme C-terminal" evidence="1">
    <location>
        <begin position="43"/>
        <end position="94"/>
    </location>
</feature>
<keyword evidence="2" id="KW-0808">Transferase</keyword>
<dbReference type="InterPro" id="IPR050499">
    <property type="entry name" value="PEP-utilizing_PTS_enzyme"/>
</dbReference>
<dbReference type="EMBL" id="CWKH01000002">
    <property type="protein sequence ID" value="CRZ17153.1"/>
    <property type="molecule type" value="Genomic_DNA"/>
</dbReference>
<dbReference type="InterPro" id="IPR000121">
    <property type="entry name" value="PEP_util_C"/>
</dbReference>
<reference evidence="3" key="1">
    <citation type="submission" date="2015-07" db="EMBL/GenBank/DDBJ databases">
        <authorList>
            <person name="Urmite Genomes"/>
        </authorList>
    </citation>
    <scope>NUCLEOTIDE SEQUENCE [LARGE SCALE GENOMIC DNA]</scope>
    <source>
        <strain evidence="3">type strain: ATCC 49404</strain>
    </source>
</reference>
<dbReference type="Gene3D" id="3.20.20.60">
    <property type="entry name" value="Phosphoenolpyruvate-binding domains"/>
    <property type="match status" value="1"/>
</dbReference>
<gene>
    <name evidence="2" type="primary">ptsI</name>
    <name evidence="2" type="ORF">BN2156_04034</name>
</gene>
<proteinExistence type="predicted"/>
<evidence type="ECO:0000313" key="3">
    <source>
        <dbReference type="Proteomes" id="UP000199147"/>
    </source>
</evidence>
<protein>
    <submittedName>
        <fullName evidence="2">Phosphoenolpyruvate-protein phosphotransferase</fullName>
    </submittedName>
</protein>
<dbReference type="InterPro" id="IPR015813">
    <property type="entry name" value="Pyrv/PenolPyrv_kinase-like_dom"/>
</dbReference>
<evidence type="ECO:0000259" key="1">
    <source>
        <dbReference type="Pfam" id="PF02896"/>
    </source>
</evidence>
<keyword evidence="2" id="KW-0670">Pyruvate</keyword>
<dbReference type="STRING" id="146018.BN2156_04034"/>
<keyword evidence="3" id="KW-1185">Reference proteome</keyword>
<dbReference type="PANTHER" id="PTHR46244:SF3">
    <property type="entry name" value="PHOSPHOENOLPYRUVATE-PROTEIN PHOSPHOTRANSFERASE"/>
    <property type="match status" value="1"/>
</dbReference>
<dbReference type="InterPro" id="IPR040442">
    <property type="entry name" value="Pyrv_kinase-like_dom_sf"/>
</dbReference>
<name>A0A0H5RT82_9MYCO</name>
<dbReference type="SUPFAM" id="SSF51621">
    <property type="entry name" value="Phosphoenolpyruvate/pyruvate domain"/>
    <property type="match status" value="1"/>
</dbReference>
<dbReference type="PANTHER" id="PTHR46244">
    <property type="entry name" value="PHOSPHOENOLPYRUVATE-PROTEIN PHOSPHOTRANSFERASE"/>
    <property type="match status" value="1"/>
</dbReference>
<dbReference type="Proteomes" id="UP000199147">
    <property type="component" value="Unassembled WGS sequence"/>
</dbReference>
<evidence type="ECO:0000313" key="2">
    <source>
        <dbReference type="EMBL" id="CRZ17153.1"/>
    </source>
</evidence>
<dbReference type="AlphaFoldDB" id="A0A0H5RT82"/>
<sequence length="124" mass="12029">MVPGVQYAPVIRVSRLPEIQVPAADIDEADRPAEAGRFAAAATDAGAAAGKPVGVCGEAAADPLLAAVLVGLGVTSLSMAPAAIAAVGARISQVTLQQCRAAADAVLATASAAEAREAALAALS</sequence>
<accession>A0A0H5RT82</accession>
<organism evidence="2 3">
    <name type="scientific">Mycolicibacterium neworleansense</name>
    <dbReference type="NCBI Taxonomy" id="146018"/>
    <lineage>
        <taxon>Bacteria</taxon>
        <taxon>Bacillati</taxon>
        <taxon>Actinomycetota</taxon>
        <taxon>Actinomycetes</taxon>
        <taxon>Mycobacteriales</taxon>
        <taxon>Mycobacteriaceae</taxon>
        <taxon>Mycolicibacterium</taxon>
    </lineage>
</organism>
<dbReference type="Pfam" id="PF02896">
    <property type="entry name" value="PEP-utilizers_C"/>
    <property type="match status" value="1"/>
</dbReference>